<gene>
    <name evidence="3" type="ORF">RI129_006024</name>
</gene>
<evidence type="ECO:0000313" key="4">
    <source>
        <dbReference type="Proteomes" id="UP001329430"/>
    </source>
</evidence>
<dbReference type="EMBL" id="JAVRBK010000004">
    <property type="protein sequence ID" value="KAK5644724.1"/>
    <property type="molecule type" value="Genomic_DNA"/>
</dbReference>
<feature type="compositionally biased region" description="Basic and acidic residues" evidence="1">
    <location>
        <begin position="266"/>
        <end position="285"/>
    </location>
</feature>
<sequence>MGTVLFLATTLFVISQSSPISHKVKYNQSQEGAWNIRADLENFLIFVIPTSRGSSNHNASLLDFLSKSIPFPRHRNRHVNKVAEGSASEKSIETEEFIESKTAPYHVDISQARRHLAKLHPELNVKDDVIQSPSVSLSKLQERAVRSARAFIVKVPVENQNVFTYNDKETNEEFKKGSGDKPKLDIKFEDLSPELKNTYVNILVDVIKTGLKEYFGKVAFNLREKNKSTDIEEDDELPQKVSKEDKKKGLEKPKKKKDGVPNSELEPPKPNDSEMVEKSVKKTLN</sequence>
<organism evidence="3 4">
    <name type="scientific">Pyrocoelia pectoralis</name>
    <dbReference type="NCBI Taxonomy" id="417401"/>
    <lineage>
        <taxon>Eukaryota</taxon>
        <taxon>Metazoa</taxon>
        <taxon>Ecdysozoa</taxon>
        <taxon>Arthropoda</taxon>
        <taxon>Hexapoda</taxon>
        <taxon>Insecta</taxon>
        <taxon>Pterygota</taxon>
        <taxon>Neoptera</taxon>
        <taxon>Endopterygota</taxon>
        <taxon>Coleoptera</taxon>
        <taxon>Polyphaga</taxon>
        <taxon>Elateriformia</taxon>
        <taxon>Elateroidea</taxon>
        <taxon>Lampyridae</taxon>
        <taxon>Lampyrinae</taxon>
        <taxon>Pyrocoelia</taxon>
    </lineage>
</organism>
<feature type="chain" id="PRO_5043030111" evidence="2">
    <location>
        <begin position="18"/>
        <end position="285"/>
    </location>
</feature>
<comment type="caution">
    <text evidence="3">The sequence shown here is derived from an EMBL/GenBank/DDBJ whole genome shotgun (WGS) entry which is preliminary data.</text>
</comment>
<dbReference type="Proteomes" id="UP001329430">
    <property type="component" value="Chromosome 4"/>
</dbReference>
<dbReference type="AlphaFoldDB" id="A0AAN7VEK1"/>
<proteinExistence type="predicted"/>
<evidence type="ECO:0000256" key="1">
    <source>
        <dbReference type="SAM" id="MobiDB-lite"/>
    </source>
</evidence>
<keyword evidence="2" id="KW-0732">Signal</keyword>
<protein>
    <submittedName>
        <fullName evidence="3">Uncharacterized protein</fullName>
    </submittedName>
</protein>
<reference evidence="3 4" key="1">
    <citation type="journal article" date="2024" name="Insects">
        <title>An Improved Chromosome-Level Genome Assembly of the Firefly Pyrocoelia pectoralis.</title>
        <authorList>
            <person name="Fu X."/>
            <person name="Meyer-Rochow V.B."/>
            <person name="Ballantyne L."/>
            <person name="Zhu X."/>
        </authorList>
    </citation>
    <scope>NUCLEOTIDE SEQUENCE [LARGE SCALE GENOMIC DNA]</scope>
    <source>
        <strain evidence="3">XCY_ONT2</strain>
    </source>
</reference>
<accession>A0AAN7VEK1</accession>
<evidence type="ECO:0000313" key="3">
    <source>
        <dbReference type="EMBL" id="KAK5644724.1"/>
    </source>
</evidence>
<feature type="region of interest" description="Disordered" evidence="1">
    <location>
        <begin position="229"/>
        <end position="285"/>
    </location>
</feature>
<feature type="compositionally biased region" description="Basic and acidic residues" evidence="1">
    <location>
        <begin position="237"/>
        <end position="252"/>
    </location>
</feature>
<evidence type="ECO:0000256" key="2">
    <source>
        <dbReference type="SAM" id="SignalP"/>
    </source>
</evidence>
<feature type="signal peptide" evidence="2">
    <location>
        <begin position="1"/>
        <end position="17"/>
    </location>
</feature>
<name>A0AAN7VEK1_9COLE</name>
<keyword evidence="4" id="KW-1185">Reference proteome</keyword>